<accession>A0A5B8U907</accession>
<dbReference type="RefSeq" id="WP_146921836.1">
    <property type="nucleotide sequence ID" value="NZ_CP042430.1"/>
</dbReference>
<dbReference type="OrthoDB" id="5244852at2"/>
<keyword evidence="2" id="KW-1185">Reference proteome</keyword>
<organism evidence="1 2">
    <name type="scientific">Baekduia soli</name>
    <dbReference type="NCBI Taxonomy" id="496014"/>
    <lineage>
        <taxon>Bacteria</taxon>
        <taxon>Bacillati</taxon>
        <taxon>Actinomycetota</taxon>
        <taxon>Thermoleophilia</taxon>
        <taxon>Solirubrobacterales</taxon>
        <taxon>Baekduiaceae</taxon>
        <taxon>Baekduia</taxon>
    </lineage>
</organism>
<protein>
    <recommendedName>
        <fullName evidence="3">DUF4157 domain-containing protein</fullName>
    </recommendedName>
</protein>
<gene>
    <name evidence="1" type="ORF">FSW04_19155</name>
</gene>
<dbReference type="EMBL" id="CP042430">
    <property type="protein sequence ID" value="QEC49475.1"/>
    <property type="molecule type" value="Genomic_DNA"/>
</dbReference>
<reference evidence="1 2" key="1">
    <citation type="journal article" date="2018" name="J. Microbiol.">
        <title>Baekduia soli gen. nov., sp. nov., a novel bacterium isolated from the soil of Baekdu Mountain and proposal of a novel family name, Baekduiaceae fam. nov.</title>
        <authorList>
            <person name="An D.S."/>
            <person name="Siddiqi M.Z."/>
            <person name="Kim K.H."/>
            <person name="Yu H.S."/>
            <person name="Im W.T."/>
        </authorList>
    </citation>
    <scope>NUCLEOTIDE SEQUENCE [LARGE SCALE GENOMIC DNA]</scope>
    <source>
        <strain evidence="1 2">BR7-21</strain>
    </source>
</reference>
<dbReference type="Proteomes" id="UP000321805">
    <property type="component" value="Chromosome"/>
</dbReference>
<proteinExistence type="predicted"/>
<evidence type="ECO:0008006" key="3">
    <source>
        <dbReference type="Google" id="ProtNLM"/>
    </source>
</evidence>
<sequence length="90" mass="10650">MRLRRTVRILTVPWLFRLPWFSRFDGYTMWDLVLLREPPGAAGDDLICHELCHVWQMQHRPLAMPLSYLYRGYASNPYEVEARAAAEATR</sequence>
<evidence type="ECO:0000313" key="1">
    <source>
        <dbReference type="EMBL" id="QEC49475.1"/>
    </source>
</evidence>
<evidence type="ECO:0000313" key="2">
    <source>
        <dbReference type="Proteomes" id="UP000321805"/>
    </source>
</evidence>
<name>A0A5B8U907_9ACTN</name>
<dbReference type="AlphaFoldDB" id="A0A5B8U907"/>
<dbReference type="KEGG" id="bsol:FSW04_19155"/>